<evidence type="ECO:0000313" key="3">
    <source>
        <dbReference type="Proteomes" id="UP000292445"/>
    </source>
</evidence>
<dbReference type="EMBL" id="SGXC01000001">
    <property type="protein sequence ID" value="RZS84437.1"/>
    <property type="molecule type" value="Genomic_DNA"/>
</dbReference>
<feature type="domain" description="Carboxymuconolactone decarboxylase-like" evidence="1">
    <location>
        <begin position="41"/>
        <end position="121"/>
    </location>
</feature>
<dbReference type="Gene3D" id="1.20.1290.10">
    <property type="entry name" value="AhpD-like"/>
    <property type="match status" value="1"/>
</dbReference>
<protein>
    <submittedName>
        <fullName evidence="2">AhpD family alkylhydroperoxidase</fullName>
    </submittedName>
</protein>
<gene>
    <name evidence="2" type="ORF">EV675_0454</name>
</gene>
<dbReference type="PANTHER" id="PTHR34846">
    <property type="entry name" value="4-CARBOXYMUCONOLACTONE DECARBOXYLASE FAMILY PROTEIN (AFU_ORTHOLOGUE AFUA_6G11590)"/>
    <property type="match status" value="1"/>
</dbReference>
<dbReference type="AlphaFoldDB" id="A0A4V2F3K6"/>
<keyword evidence="2" id="KW-0575">Peroxidase</keyword>
<dbReference type="Proteomes" id="UP000292445">
    <property type="component" value="Unassembled WGS sequence"/>
</dbReference>
<dbReference type="InterPro" id="IPR003779">
    <property type="entry name" value="CMD-like"/>
</dbReference>
<dbReference type="GO" id="GO:0051920">
    <property type="term" value="F:peroxiredoxin activity"/>
    <property type="evidence" value="ECO:0007669"/>
    <property type="project" value="InterPro"/>
</dbReference>
<dbReference type="RefSeq" id="WP_130355803.1">
    <property type="nucleotide sequence ID" value="NZ_SGXC01000001.1"/>
</dbReference>
<keyword evidence="2" id="KW-0560">Oxidoreductase</keyword>
<dbReference type="SUPFAM" id="SSF69118">
    <property type="entry name" value="AhpD-like"/>
    <property type="match status" value="1"/>
</dbReference>
<dbReference type="PANTHER" id="PTHR34846:SF11">
    <property type="entry name" value="4-CARBOXYMUCONOLACTONE DECARBOXYLASE FAMILY PROTEIN (AFU_ORTHOLOGUE AFUA_6G11590)"/>
    <property type="match status" value="1"/>
</dbReference>
<evidence type="ECO:0000313" key="2">
    <source>
        <dbReference type="EMBL" id="RZS84437.1"/>
    </source>
</evidence>
<organism evidence="2 3">
    <name type="scientific">Pigmentiphaga kullae</name>
    <dbReference type="NCBI Taxonomy" id="151784"/>
    <lineage>
        <taxon>Bacteria</taxon>
        <taxon>Pseudomonadati</taxon>
        <taxon>Pseudomonadota</taxon>
        <taxon>Betaproteobacteria</taxon>
        <taxon>Burkholderiales</taxon>
        <taxon>Alcaligenaceae</taxon>
        <taxon>Pigmentiphaga</taxon>
    </lineage>
</organism>
<accession>A0A4V2F3K6</accession>
<sequence length="175" mass="19385">MARVSYVDERSHPELAALIGQIRQERRGKLIPVYGLLLHSPDVARAWMALINAVRWSTRLDARVRELVILRVAALNGASYVIDVHRRHFTSGDGLAAAECDALCAPSVPHGVFGAADAAVIAYVDESTRRAKVSAQVFRQAREFLDERQMVELSVLVGAYNMHTRVINALEIDPE</sequence>
<keyword evidence="3" id="KW-1185">Reference proteome</keyword>
<dbReference type="OrthoDB" id="4704294at2"/>
<comment type="caution">
    <text evidence="2">The sequence shown here is derived from an EMBL/GenBank/DDBJ whole genome shotgun (WGS) entry which is preliminary data.</text>
</comment>
<dbReference type="InterPro" id="IPR029032">
    <property type="entry name" value="AhpD-like"/>
</dbReference>
<evidence type="ECO:0000259" key="1">
    <source>
        <dbReference type="Pfam" id="PF02627"/>
    </source>
</evidence>
<reference evidence="2 3" key="1">
    <citation type="submission" date="2019-02" db="EMBL/GenBank/DDBJ databases">
        <title>Genomic Encyclopedia of Type Strains, Phase IV (KMG-IV): sequencing the most valuable type-strain genomes for metagenomic binning, comparative biology and taxonomic classification.</title>
        <authorList>
            <person name="Goeker M."/>
        </authorList>
    </citation>
    <scope>NUCLEOTIDE SEQUENCE [LARGE SCALE GENOMIC DNA]</scope>
    <source>
        <strain evidence="2 3">K24</strain>
    </source>
</reference>
<proteinExistence type="predicted"/>
<name>A0A4V2F3K6_9BURK</name>
<dbReference type="Pfam" id="PF02627">
    <property type="entry name" value="CMD"/>
    <property type="match status" value="1"/>
</dbReference>